<dbReference type="InterPro" id="IPR048020">
    <property type="entry name" value="Transpos_IS3"/>
</dbReference>
<name>A0ABS7X633_9GAMM</name>
<proteinExistence type="inferred from homology"/>
<dbReference type="SUPFAM" id="SSF53098">
    <property type="entry name" value="Ribonuclease H-like"/>
    <property type="match status" value="1"/>
</dbReference>
<evidence type="ECO:0000313" key="5">
    <source>
        <dbReference type="Proteomes" id="UP000663814"/>
    </source>
</evidence>
<keyword evidence="2" id="KW-0175">Coiled coil</keyword>
<comment type="caution">
    <text evidence="4">The sequence shown here is derived from an EMBL/GenBank/DDBJ whole genome shotgun (WGS) entry which is preliminary data.</text>
</comment>
<dbReference type="NCBIfam" id="NF033516">
    <property type="entry name" value="transpos_IS3"/>
    <property type="match status" value="1"/>
</dbReference>
<dbReference type="Gene3D" id="1.10.10.60">
    <property type="entry name" value="Homeodomain-like"/>
    <property type="match status" value="1"/>
</dbReference>
<dbReference type="RefSeq" id="WP_205312474.1">
    <property type="nucleotide sequence ID" value="NZ_JAERPS020000001.1"/>
</dbReference>
<sequence length="370" mass="43301">MKTSKFSDSQILAILKQAEAGAPVPELCREHGMSSATFYKWRAKFGGMDASMMARLKELETENARLKKMYAEERLKAEILKEAIEKKLVKPSRRRELAQKAVQNHSIAIKLACALFGLSETCYRYQAKLSDENALIADWLLRLTTTHRSWGFGMCFYFLRNVKRFSWNHKRVLRIYRELELNLRIKPKKRLKRDKPDALAVPDAMNQCWSMDFMHDQLEDGRSFRLLNIIDDFNREGLAIEVDFSLPAERVVRTLNQVIEWRGKPKQIRSDNGPEYISALLAEWAEKHDVELKFIQPGNPQQNAYVERYNRTVRYEWLNQYLFSSIAEVQDHATEWLWFYNNERPNKAIGGIPPKYKQALITQPSTFSVN</sequence>
<dbReference type="Proteomes" id="UP000663814">
    <property type="component" value="Unassembled WGS sequence"/>
</dbReference>
<dbReference type="InterPro" id="IPR001584">
    <property type="entry name" value="Integrase_cat-core"/>
</dbReference>
<dbReference type="InterPro" id="IPR012337">
    <property type="entry name" value="RNaseH-like_sf"/>
</dbReference>
<dbReference type="Gene3D" id="3.30.420.10">
    <property type="entry name" value="Ribonuclease H-like superfamily/Ribonuclease H"/>
    <property type="match status" value="1"/>
</dbReference>
<evidence type="ECO:0000256" key="2">
    <source>
        <dbReference type="SAM" id="Coils"/>
    </source>
</evidence>
<dbReference type="EMBL" id="JAERPS020000001">
    <property type="protein sequence ID" value="MBZ9610082.1"/>
    <property type="molecule type" value="Genomic_DNA"/>
</dbReference>
<dbReference type="InterPro" id="IPR002514">
    <property type="entry name" value="Transposase_8"/>
</dbReference>
<evidence type="ECO:0000313" key="4">
    <source>
        <dbReference type="EMBL" id="MBZ9610082.1"/>
    </source>
</evidence>
<feature type="domain" description="Integrase catalytic" evidence="3">
    <location>
        <begin position="198"/>
        <end position="361"/>
    </location>
</feature>
<dbReference type="SUPFAM" id="SSF46689">
    <property type="entry name" value="Homeodomain-like"/>
    <property type="match status" value="1"/>
</dbReference>
<dbReference type="PANTHER" id="PTHR47515">
    <property type="entry name" value="LOW CALCIUM RESPONSE LOCUS PROTEIN T"/>
    <property type="match status" value="1"/>
</dbReference>
<protein>
    <submittedName>
        <fullName evidence="4">IS3 family transposase</fullName>
    </submittedName>
</protein>
<dbReference type="InterPro" id="IPR009057">
    <property type="entry name" value="Homeodomain-like_sf"/>
</dbReference>
<comment type="similarity">
    <text evidence="1">Belongs to the transposase 8 family.</text>
</comment>
<dbReference type="PROSITE" id="PS50994">
    <property type="entry name" value="INTEGRASE"/>
    <property type="match status" value="1"/>
</dbReference>
<dbReference type="Pfam" id="PF00665">
    <property type="entry name" value="rve"/>
    <property type="match status" value="1"/>
</dbReference>
<evidence type="ECO:0000256" key="1">
    <source>
        <dbReference type="ARBA" id="ARBA00009964"/>
    </source>
</evidence>
<dbReference type="InterPro" id="IPR036397">
    <property type="entry name" value="RNaseH_sf"/>
</dbReference>
<evidence type="ECO:0000259" key="3">
    <source>
        <dbReference type="PROSITE" id="PS50994"/>
    </source>
</evidence>
<keyword evidence="5" id="KW-1185">Reference proteome</keyword>
<feature type="coiled-coil region" evidence="2">
    <location>
        <begin position="49"/>
        <end position="83"/>
    </location>
</feature>
<gene>
    <name evidence="4" type="ORF">I4W93_000555</name>
</gene>
<reference evidence="4 5" key="2">
    <citation type="submission" date="2021-08" db="EMBL/GenBank/DDBJ databases">
        <title>Rheinheimera aquimaris sp. nov., isolated from seawater of the East Sea in Korea.</title>
        <authorList>
            <person name="Kim K.H."/>
            <person name="Wenting R."/>
            <person name="Kim K.R."/>
            <person name="Jeon C.O."/>
        </authorList>
    </citation>
    <scope>NUCLEOTIDE SEQUENCE [LARGE SCALE GENOMIC DNA]</scope>
    <source>
        <strain evidence="4 5">MA-13</strain>
    </source>
</reference>
<reference evidence="4 5" key="1">
    <citation type="submission" date="2020-12" db="EMBL/GenBank/DDBJ databases">
        <authorList>
            <person name="Ruan W."/>
            <person name="Khan S.A."/>
            <person name="Jeon C.O."/>
        </authorList>
    </citation>
    <scope>NUCLEOTIDE SEQUENCE [LARGE SCALE GENOMIC DNA]</scope>
    <source>
        <strain evidence="4 5">MA-13</strain>
    </source>
</reference>
<dbReference type="Pfam" id="PF01527">
    <property type="entry name" value="HTH_Tnp_1"/>
    <property type="match status" value="1"/>
</dbReference>
<organism evidence="4 5">
    <name type="scientific">Rheinheimera maricola</name>
    <dbReference type="NCBI Taxonomy" id="2793282"/>
    <lineage>
        <taxon>Bacteria</taxon>
        <taxon>Pseudomonadati</taxon>
        <taxon>Pseudomonadota</taxon>
        <taxon>Gammaproteobacteria</taxon>
        <taxon>Chromatiales</taxon>
        <taxon>Chromatiaceae</taxon>
        <taxon>Rheinheimera</taxon>
    </lineage>
</organism>
<accession>A0ABS7X633</accession>
<dbReference type="PANTHER" id="PTHR47515:SF2">
    <property type="entry name" value="INTEGRASE CORE DOMAIN PROTEIN"/>
    <property type="match status" value="1"/>
</dbReference>